<evidence type="ECO:0000313" key="2">
    <source>
        <dbReference type="EMBL" id="KCZ70618.1"/>
    </source>
</evidence>
<proteinExistence type="predicted"/>
<protein>
    <submittedName>
        <fullName evidence="2">Uncharacterized protein</fullName>
    </submittedName>
</protein>
<keyword evidence="3" id="KW-1185">Reference proteome</keyword>
<reference evidence="2 3" key="1">
    <citation type="journal article" date="2013" name="Nature">
        <title>Anaerobic oxidation of methane coupled to nitrate reduction in a novel archaeal lineage.</title>
        <authorList>
            <person name="Haroon M.F."/>
            <person name="Hu S."/>
            <person name="Shi Y."/>
            <person name="Imelfort M."/>
            <person name="Keller J."/>
            <person name="Hugenholtz P."/>
            <person name="Yuan Z."/>
            <person name="Tyson G.W."/>
        </authorList>
    </citation>
    <scope>NUCLEOTIDE SEQUENCE [LARGE SCALE GENOMIC DNA]</scope>
    <source>
        <strain evidence="2 3">ANME-2d</strain>
    </source>
</reference>
<feature type="transmembrane region" description="Helical" evidence="1">
    <location>
        <begin position="46"/>
        <end position="63"/>
    </location>
</feature>
<comment type="caution">
    <text evidence="2">The sequence shown here is derived from an EMBL/GenBank/DDBJ whole genome shotgun (WGS) entry which is preliminary data.</text>
</comment>
<organism evidence="2 3">
    <name type="scientific">Candidatus Methanoperedens nitratireducens</name>
    <dbReference type="NCBI Taxonomy" id="1392998"/>
    <lineage>
        <taxon>Archaea</taxon>
        <taxon>Methanobacteriati</taxon>
        <taxon>Methanobacteriota</taxon>
        <taxon>Stenosarchaea group</taxon>
        <taxon>Methanomicrobia</taxon>
        <taxon>Methanosarcinales</taxon>
        <taxon>ANME-2 cluster</taxon>
        <taxon>Candidatus Methanoperedentaceae</taxon>
        <taxon>Candidatus Methanoperedens</taxon>
    </lineage>
</organism>
<feature type="transmembrane region" description="Helical" evidence="1">
    <location>
        <begin position="21"/>
        <end position="40"/>
    </location>
</feature>
<keyword evidence="1" id="KW-0472">Membrane</keyword>
<name>A0A062V1V9_9EURY</name>
<feature type="transmembrane region" description="Helical" evidence="1">
    <location>
        <begin position="84"/>
        <end position="102"/>
    </location>
</feature>
<feature type="transmembrane region" description="Helical" evidence="1">
    <location>
        <begin position="108"/>
        <end position="128"/>
    </location>
</feature>
<accession>A0A062V1V9</accession>
<sequence length="135" mass="15330">MNIERLEKNKMVMQFLELNHEIFSILLATFLLLLLAEIIWTGSISAYMNTNYLLIIVTVSGAISVITRKEEEKAEKIELTKKDYLYIGTLGIAGTLIIWYKIKDIGNLAYLISIVSGVLIIMLSLLLFEEDEKDG</sequence>
<dbReference type="EMBL" id="JMIY01000007">
    <property type="protein sequence ID" value="KCZ70618.1"/>
    <property type="molecule type" value="Genomic_DNA"/>
</dbReference>
<evidence type="ECO:0000313" key="3">
    <source>
        <dbReference type="Proteomes" id="UP000027153"/>
    </source>
</evidence>
<keyword evidence="1" id="KW-0812">Transmembrane</keyword>
<dbReference type="AlphaFoldDB" id="A0A062V1V9"/>
<keyword evidence="1" id="KW-1133">Transmembrane helix</keyword>
<gene>
    <name evidence="2" type="ORF">ANME2D_02639</name>
</gene>
<dbReference type="Proteomes" id="UP000027153">
    <property type="component" value="Unassembled WGS sequence"/>
</dbReference>
<evidence type="ECO:0000256" key="1">
    <source>
        <dbReference type="SAM" id="Phobius"/>
    </source>
</evidence>
<dbReference type="RefSeq" id="WP_157834119.1">
    <property type="nucleotide sequence ID" value="NZ_JMIY01000007.1"/>
</dbReference>